<dbReference type="InterPro" id="IPR036161">
    <property type="entry name" value="RPB6/omega-like_sf"/>
</dbReference>
<keyword evidence="2" id="KW-0804">Transcription</keyword>
<dbReference type="PANTHER" id="PTHR47227:SF5">
    <property type="entry name" value="DNA-DIRECTED RNA POLYMERASES I, II, AND III SUBUNIT RPABC2"/>
    <property type="match status" value="1"/>
</dbReference>
<organism evidence="3">
    <name type="scientific">Trepomonas sp. PC1</name>
    <dbReference type="NCBI Taxonomy" id="1076344"/>
    <lineage>
        <taxon>Eukaryota</taxon>
        <taxon>Metamonada</taxon>
        <taxon>Diplomonadida</taxon>
        <taxon>Hexamitidae</taxon>
        <taxon>Hexamitinae</taxon>
        <taxon>Trepomonas</taxon>
    </lineage>
</organism>
<dbReference type="SUPFAM" id="SSF63562">
    <property type="entry name" value="RPB6/omega subunit-like"/>
    <property type="match status" value="1"/>
</dbReference>
<dbReference type="PIRSF" id="PIRSF000778">
    <property type="entry name" value="RpoK/RPB6"/>
    <property type="match status" value="1"/>
</dbReference>
<dbReference type="EMBL" id="GDID01005899">
    <property type="protein sequence ID" value="JAP90707.1"/>
    <property type="molecule type" value="Transcribed_RNA"/>
</dbReference>
<dbReference type="InterPro" id="IPR020708">
    <property type="entry name" value="DNA-dir_RNA_polK_14-18kDa_CS"/>
</dbReference>
<evidence type="ECO:0000313" key="3">
    <source>
        <dbReference type="EMBL" id="JAP90707.1"/>
    </source>
</evidence>
<dbReference type="NCBIfam" id="NF002208">
    <property type="entry name" value="PRK01099.1-3"/>
    <property type="match status" value="1"/>
</dbReference>
<dbReference type="AlphaFoldDB" id="A0A146K1T7"/>
<dbReference type="PROSITE" id="PS01111">
    <property type="entry name" value="RNA_POL_K_14KD"/>
    <property type="match status" value="1"/>
</dbReference>
<evidence type="ECO:0000256" key="1">
    <source>
        <dbReference type="ARBA" id="ARBA00022478"/>
    </source>
</evidence>
<dbReference type="GO" id="GO:0003677">
    <property type="term" value="F:DNA binding"/>
    <property type="evidence" value="ECO:0007669"/>
    <property type="project" value="InterPro"/>
</dbReference>
<proteinExistence type="predicted"/>
<dbReference type="Pfam" id="PF01192">
    <property type="entry name" value="RNA_pol_Rpb6"/>
    <property type="match status" value="1"/>
</dbReference>
<gene>
    <name evidence="3" type="ORF">TPC1_17907</name>
</gene>
<dbReference type="GO" id="GO:0006366">
    <property type="term" value="P:transcription by RNA polymerase II"/>
    <property type="evidence" value="ECO:0007669"/>
    <property type="project" value="TreeGrafter"/>
</dbReference>
<dbReference type="GO" id="GO:0042797">
    <property type="term" value="P:tRNA transcription by RNA polymerase III"/>
    <property type="evidence" value="ECO:0007669"/>
    <property type="project" value="TreeGrafter"/>
</dbReference>
<name>A0A146K1T7_9EUKA</name>
<dbReference type="GO" id="GO:0005665">
    <property type="term" value="C:RNA polymerase II, core complex"/>
    <property type="evidence" value="ECO:0007669"/>
    <property type="project" value="TreeGrafter"/>
</dbReference>
<dbReference type="GO" id="GO:0005666">
    <property type="term" value="C:RNA polymerase III complex"/>
    <property type="evidence" value="ECO:0007669"/>
    <property type="project" value="TreeGrafter"/>
</dbReference>
<keyword evidence="1 3" id="KW-0240">DNA-directed RNA polymerase</keyword>
<accession>A0A146K1T7</accession>
<dbReference type="GO" id="GO:0003899">
    <property type="term" value="F:DNA-directed RNA polymerase activity"/>
    <property type="evidence" value="ECO:0007669"/>
    <property type="project" value="InterPro"/>
</dbReference>
<dbReference type="GO" id="GO:0006360">
    <property type="term" value="P:transcription by RNA polymerase I"/>
    <property type="evidence" value="ECO:0007669"/>
    <property type="project" value="TreeGrafter"/>
</dbReference>
<reference evidence="3" key="1">
    <citation type="submission" date="2015-07" db="EMBL/GenBank/DDBJ databases">
        <title>Adaptation to a free-living lifestyle via gene acquisitions in the diplomonad Trepomonas sp. PC1.</title>
        <authorList>
            <person name="Xu F."/>
            <person name="Jerlstrom-Hultqvist J."/>
            <person name="Kolisko M."/>
            <person name="Simpson A.G.B."/>
            <person name="Roger A.J."/>
            <person name="Svard S.G."/>
            <person name="Andersson J.O."/>
        </authorList>
    </citation>
    <scope>NUCLEOTIDE SEQUENCE</scope>
    <source>
        <strain evidence="3">PC1</strain>
    </source>
</reference>
<dbReference type="InterPro" id="IPR006111">
    <property type="entry name" value="Rpo6/Rpb6"/>
</dbReference>
<evidence type="ECO:0000256" key="2">
    <source>
        <dbReference type="ARBA" id="ARBA00023163"/>
    </source>
</evidence>
<feature type="non-terminal residue" evidence="3">
    <location>
        <position position="85"/>
    </location>
</feature>
<dbReference type="GO" id="GO:0005736">
    <property type="term" value="C:RNA polymerase I complex"/>
    <property type="evidence" value="ECO:0007669"/>
    <property type="project" value="TreeGrafter"/>
</dbReference>
<dbReference type="PANTHER" id="PTHR47227">
    <property type="entry name" value="DNA-DIRECTED RNA POLYMERASE SUBUNIT K"/>
    <property type="match status" value="1"/>
</dbReference>
<dbReference type="InterPro" id="IPR006110">
    <property type="entry name" value="Pol_omega/Rpo6/RPB6"/>
</dbReference>
<protein>
    <submittedName>
        <fullName evidence="3">DNA-directed RNA polymerase II RPB6</fullName>
    </submittedName>
</protein>
<dbReference type="Gene3D" id="3.90.940.10">
    <property type="match status" value="1"/>
</dbReference>
<sequence length="85" mass="9596">MGRQTDKFITSPYMTKFEKARVIGARAQQIAMGAPPNIVINTVGGALDPIVIAKLELEEFKVPMIIRRPLPDGTFEDWPIHMFNR</sequence>